<dbReference type="InParanoid" id="A0A163ITU9"/>
<dbReference type="EMBL" id="LT550270">
    <property type="protein sequence ID" value="SAL95302.1"/>
    <property type="molecule type" value="Genomic_DNA"/>
</dbReference>
<gene>
    <name evidence="2" type="primary">ABSGL_00620.1 scaffold 832</name>
</gene>
<protein>
    <submittedName>
        <fullName evidence="2">Uncharacterized protein</fullName>
    </submittedName>
</protein>
<feature type="region of interest" description="Disordered" evidence="1">
    <location>
        <begin position="254"/>
        <end position="325"/>
    </location>
</feature>
<feature type="compositionally biased region" description="Low complexity" evidence="1">
    <location>
        <begin position="316"/>
        <end position="325"/>
    </location>
</feature>
<organism evidence="2">
    <name type="scientific">Absidia glauca</name>
    <name type="common">Pin mould</name>
    <dbReference type="NCBI Taxonomy" id="4829"/>
    <lineage>
        <taxon>Eukaryota</taxon>
        <taxon>Fungi</taxon>
        <taxon>Fungi incertae sedis</taxon>
        <taxon>Mucoromycota</taxon>
        <taxon>Mucoromycotina</taxon>
        <taxon>Mucoromycetes</taxon>
        <taxon>Mucorales</taxon>
        <taxon>Cunninghamellaceae</taxon>
        <taxon>Absidia</taxon>
    </lineage>
</organism>
<reference evidence="2" key="1">
    <citation type="submission" date="2016-04" db="EMBL/GenBank/DDBJ databases">
        <authorList>
            <person name="Evans L.H."/>
            <person name="Alamgir A."/>
            <person name="Owens N."/>
            <person name="Weber N.D."/>
            <person name="Virtaneva K."/>
            <person name="Barbian K."/>
            <person name="Babar A."/>
            <person name="Rosenke K."/>
        </authorList>
    </citation>
    <scope>NUCLEOTIDE SEQUENCE [LARGE SCALE GENOMIC DNA]</scope>
    <source>
        <strain evidence="2">CBS 101.48</strain>
    </source>
</reference>
<accession>A0A163ITU9</accession>
<feature type="region of interest" description="Disordered" evidence="1">
    <location>
        <begin position="1"/>
        <end position="74"/>
    </location>
</feature>
<feature type="compositionally biased region" description="Polar residues" evidence="1">
    <location>
        <begin position="168"/>
        <end position="182"/>
    </location>
</feature>
<evidence type="ECO:0000313" key="3">
    <source>
        <dbReference type="Proteomes" id="UP000078561"/>
    </source>
</evidence>
<keyword evidence="3" id="KW-1185">Reference proteome</keyword>
<dbReference type="AlphaFoldDB" id="A0A163ITU9"/>
<dbReference type="Proteomes" id="UP000078561">
    <property type="component" value="Unassembled WGS sequence"/>
</dbReference>
<feature type="region of interest" description="Disordered" evidence="1">
    <location>
        <begin position="164"/>
        <end position="192"/>
    </location>
</feature>
<feature type="compositionally biased region" description="Basic and acidic residues" evidence="1">
    <location>
        <begin position="271"/>
        <end position="281"/>
    </location>
</feature>
<evidence type="ECO:0000313" key="2">
    <source>
        <dbReference type="EMBL" id="SAL95302.1"/>
    </source>
</evidence>
<dbReference type="OrthoDB" id="2270831at2759"/>
<evidence type="ECO:0000256" key="1">
    <source>
        <dbReference type="SAM" id="MobiDB-lite"/>
    </source>
</evidence>
<feature type="compositionally biased region" description="Basic and acidic residues" evidence="1">
    <location>
        <begin position="21"/>
        <end position="33"/>
    </location>
</feature>
<proteinExistence type="predicted"/>
<feature type="compositionally biased region" description="Basic residues" evidence="1">
    <location>
        <begin position="306"/>
        <end position="315"/>
    </location>
</feature>
<sequence>MVDKKEQQSETPPDGSPPSLRQDDQSKRSDREQQSSNEVHPLHPSTPTRAQQQRHRRNLRLNGQVDVEEGSTARYSLSNERRDSWIDRINSSTKNAIRRTSTIATIDEKKLIDKVADSLNQYGEEHTHDSWADKVMDFLFPSIAENSDSDSDNKQVAKEMTPFYYSPSPFNGQRTPVMSPSDKSYDKAQLTEPQADLKSWAIGTTDTMDVVDQRALNQHPHLGMTAQTSDQAYDEAQSTYPDEQSVQYYADALEEQDQHDPPSPRKPSFSVKDELKSKQEQHLWPPVQSVDQTPDDDALSLEKEKKDRRRQRQQQRKQQLDGYAC</sequence>
<name>A0A163ITU9_ABSGL</name>